<dbReference type="Proteomes" id="UP001140011">
    <property type="component" value="Unassembled WGS sequence"/>
</dbReference>
<name>A0A9W8H6R6_9FUNG</name>
<protein>
    <submittedName>
        <fullName evidence="1">Uncharacterized protein</fullName>
    </submittedName>
</protein>
<dbReference type="EMBL" id="JANBUH010000004">
    <property type="protein sequence ID" value="KAJ2757246.1"/>
    <property type="molecule type" value="Genomic_DNA"/>
</dbReference>
<gene>
    <name evidence="1" type="ORF">GGI19_000180</name>
</gene>
<sequence>MDTLTGTFWFNEAEVKQMLDVSLGPYLPNATDRVAVSNTIKGWYDGFYIGRFGGKYNPWSVMSYIQKLYYILSSRVSIGGAVVTGNIESAARIYWVATSTTHLIDVFIEKYPNEISRLTQSLIREYQAYKYGTSDSHGPANPGRPPLHVSLISTSLDVLKPLGRQFEKAKFLSLCLYDGYLTRRSIGAVCIPNQGLFTVWRQLFGRATTGSTMTTKLELGPKGKLLEDLWTNDTDFLCSLVKSSHSALANHNKFKEKEYADHTSAAFHVAAVFGALTHPDQPTVGIADLVMSREPHVGRGKCDCLMRLYSTANRPNEFGVLVEYKLIPCSLRVTVVRDLTRQGITDDNDAIEVEVTRHVKVIAEDGLNQIAAADYATGLAGCLERMDVCLAINNNAVYAASRLFKRSSLSARWRKVDSLKADSQP</sequence>
<dbReference type="OrthoDB" id="5591151at2759"/>
<dbReference type="AlphaFoldDB" id="A0A9W8H6R6"/>
<organism evidence="1 2">
    <name type="scientific">Coemansia pectinata</name>
    <dbReference type="NCBI Taxonomy" id="1052879"/>
    <lineage>
        <taxon>Eukaryota</taxon>
        <taxon>Fungi</taxon>
        <taxon>Fungi incertae sedis</taxon>
        <taxon>Zoopagomycota</taxon>
        <taxon>Kickxellomycotina</taxon>
        <taxon>Kickxellomycetes</taxon>
        <taxon>Kickxellales</taxon>
        <taxon>Kickxellaceae</taxon>
        <taxon>Coemansia</taxon>
    </lineage>
</organism>
<keyword evidence="2" id="KW-1185">Reference proteome</keyword>
<comment type="caution">
    <text evidence="1">The sequence shown here is derived from an EMBL/GenBank/DDBJ whole genome shotgun (WGS) entry which is preliminary data.</text>
</comment>
<accession>A0A9W8H6R6</accession>
<proteinExistence type="predicted"/>
<reference evidence="1" key="1">
    <citation type="submission" date="2022-07" db="EMBL/GenBank/DDBJ databases">
        <title>Phylogenomic reconstructions and comparative analyses of Kickxellomycotina fungi.</title>
        <authorList>
            <person name="Reynolds N.K."/>
            <person name="Stajich J.E."/>
            <person name="Barry K."/>
            <person name="Grigoriev I.V."/>
            <person name="Crous P."/>
            <person name="Smith M.E."/>
        </authorList>
    </citation>
    <scope>NUCLEOTIDE SEQUENCE</scope>
    <source>
        <strain evidence="1">BCRC 34297</strain>
    </source>
</reference>
<evidence type="ECO:0000313" key="2">
    <source>
        <dbReference type="Proteomes" id="UP001140011"/>
    </source>
</evidence>
<evidence type="ECO:0000313" key="1">
    <source>
        <dbReference type="EMBL" id="KAJ2757246.1"/>
    </source>
</evidence>